<dbReference type="AlphaFoldDB" id="T1FT87"/>
<dbReference type="PROSITE" id="PS50082">
    <property type="entry name" value="WD_REPEATS_2"/>
    <property type="match status" value="1"/>
</dbReference>
<keyword evidence="7" id="KW-1185">Reference proteome</keyword>
<dbReference type="eggNOG" id="KOG1786">
    <property type="taxonomic scope" value="Eukaryota"/>
</dbReference>
<dbReference type="SUPFAM" id="SSF50978">
    <property type="entry name" value="WD40 repeat-like"/>
    <property type="match status" value="1"/>
</dbReference>
<dbReference type="SMART" id="SM01026">
    <property type="entry name" value="Beach"/>
    <property type="match status" value="1"/>
</dbReference>
<accession>T1FT87</accession>
<dbReference type="InterPro" id="IPR015943">
    <property type="entry name" value="WD40/YVTN_repeat-like_dom_sf"/>
</dbReference>
<dbReference type="HOGENOM" id="CLU_000218_5_4_1"/>
<sequence length="628" mass="71094">MTSCSIPCCLLFCQNSARRIWISMILPIIGKNICAQTPTQEEKRTAMYNALESLITTTDSLSNVCHRPYHSHNFVSNAAVVYQYNLRLPPFTQLFVQFQGGKFDCPDRVFNSIKEMYRFVTTGINNDAKELLPEFFYLPEFLVNSEGFNLGRTHNGHEVDDVILPPWAKGDPRLFVLVHRQALESQMVVNNLAAWIDLVFGYKQAGEAAKEAFNVYHPNAYFSTLSSIDPDDETRLRAVISQVRSCGQVPKQLFHQAHPLPNIKSVSNVFNTAAFRTISPLDTVSGLRWGNYVGSPEQVHPHVVWIKHYNHPIDRLVCAGRMKLFVVSGTMDLLLRNNGAEWSALIWRDGDGYLNVKNCPPGKRVSISWPFNYAQITCTYPVVSDQVFFFGTQLGLIYACKMPEQEAFSVSKEKKQQTLYPYHQFTTLVGHSSYITDMKACEAFRMLYSSSADGNIIFWDLNRLSYIRSVRDHKTQVEMICICTTTADLASVSYLPADKEASRRRGSDDVSSLIMLHTINGKKVSQQLLVSEKVTCLTFSSREEGRSVNVLVAATMSGVLRLYSSWDLMFVKEVRPFIDPMRSSLSPIRLITYCCDDKYLVGSTFDNVIFILAASPDDDLKQLSLIYV</sequence>
<dbReference type="InterPro" id="IPR000409">
    <property type="entry name" value="BEACH_dom"/>
</dbReference>
<dbReference type="EnsemblMetazoa" id="HelroT191731">
    <property type="protein sequence ID" value="HelroP191731"/>
    <property type="gene ID" value="HelroG191731"/>
</dbReference>
<name>T1FT87_HELRO</name>
<dbReference type="PANTHER" id="PTHR13743:SF86">
    <property type="entry name" value="LYSOSOMAL-TRAFFICKING REGULATOR"/>
    <property type="match status" value="1"/>
</dbReference>
<dbReference type="EMBL" id="AMQM01004222">
    <property type="status" value="NOT_ANNOTATED_CDS"/>
    <property type="molecule type" value="Genomic_DNA"/>
</dbReference>
<protein>
    <recommendedName>
        <fullName evidence="4">BEACH domain-containing protein</fullName>
    </recommendedName>
</protein>
<dbReference type="PROSITE" id="PS50294">
    <property type="entry name" value="WD_REPEATS_REGION"/>
    <property type="match status" value="1"/>
</dbReference>
<dbReference type="Proteomes" id="UP000015101">
    <property type="component" value="Unassembled WGS sequence"/>
</dbReference>
<dbReference type="CDD" id="cd06071">
    <property type="entry name" value="Beach"/>
    <property type="match status" value="1"/>
</dbReference>
<dbReference type="GeneID" id="20212034"/>
<gene>
    <name evidence="6" type="primary">20212034</name>
    <name evidence="5" type="ORF">HELRODRAFT_191731</name>
</gene>
<evidence type="ECO:0000256" key="3">
    <source>
        <dbReference type="PROSITE-ProRule" id="PRU00221"/>
    </source>
</evidence>
<feature type="domain" description="BEACH" evidence="4">
    <location>
        <begin position="1"/>
        <end position="261"/>
    </location>
</feature>
<dbReference type="Gene3D" id="1.10.1540.10">
    <property type="entry name" value="BEACH domain"/>
    <property type="match status" value="1"/>
</dbReference>
<feature type="repeat" description="WD" evidence="3">
    <location>
        <begin position="428"/>
        <end position="469"/>
    </location>
</feature>
<dbReference type="KEGG" id="hro:HELRODRAFT_191731"/>
<evidence type="ECO:0000256" key="1">
    <source>
        <dbReference type="ARBA" id="ARBA00022574"/>
    </source>
</evidence>
<dbReference type="EMBL" id="KB096457">
    <property type="protein sequence ID" value="ESO04795.1"/>
    <property type="molecule type" value="Genomic_DNA"/>
</dbReference>
<organism evidence="6 7">
    <name type="scientific">Helobdella robusta</name>
    <name type="common">Californian leech</name>
    <dbReference type="NCBI Taxonomy" id="6412"/>
    <lineage>
        <taxon>Eukaryota</taxon>
        <taxon>Metazoa</taxon>
        <taxon>Spiralia</taxon>
        <taxon>Lophotrochozoa</taxon>
        <taxon>Annelida</taxon>
        <taxon>Clitellata</taxon>
        <taxon>Hirudinea</taxon>
        <taxon>Rhynchobdellida</taxon>
        <taxon>Glossiphoniidae</taxon>
        <taxon>Helobdella</taxon>
    </lineage>
</organism>
<dbReference type="InterPro" id="IPR001680">
    <property type="entry name" value="WD40_rpt"/>
</dbReference>
<keyword evidence="1 3" id="KW-0853">WD repeat</keyword>
<dbReference type="InterPro" id="IPR019775">
    <property type="entry name" value="WD40_repeat_CS"/>
</dbReference>
<dbReference type="PANTHER" id="PTHR13743">
    <property type="entry name" value="BEIGE/BEACH-RELATED"/>
    <property type="match status" value="1"/>
</dbReference>
<reference evidence="7" key="1">
    <citation type="submission" date="2012-12" db="EMBL/GenBank/DDBJ databases">
        <authorList>
            <person name="Hellsten U."/>
            <person name="Grimwood J."/>
            <person name="Chapman J.A."/>
            <person name="Shapiro H."/>
            <person name="Aerts A."/>
            <person name="Otillar R.P."/>
            <person name="Terry A.Y."/>
            <person name="Boore J.L."/>
            <person name="Simakov O."/>
            <person name="Marletaz F."/>
            <person name="Cho S.-J."/>
            <person name="Edsinger-Gonzales E."/>
            <person name="Havlak P."/>
            <person name="Kuo D.-H."/>
            <person name="Larsson T."/>
            <person name="Lv J."/>
            <person name="Arendt D."/>
            <person name="Savage R."/>
            <person name="Osoegawa K."/>
            <person name="de Jong P."/>
            <person name="Lindberg D.R."/>
            <person name="Seaver E.C."/>
            <person name="Weisblat D.A."/>
            <person name="Putnam N.H."/>
            <person name="Grigoriev I.V."/>
            <person name="Rokhsar D.S."/>
        </authorList>
    </citation>
    <scope>NUCLEOTIDE SEQUENCE</scope>
</reference>
<evidence type="ECO:0000313" key="6">
    <source>
        <dbReference type="EnsemblMetazoa" id="HelroP191731"/>
    </source>
</evidence>
<dbReference type="SMART" id="SM00320">
    <property type="entry name" value="WD40"/>
    <property type="match status" value="2"/>
</dbReference>
<dbReference type="RefSeq" id="XP_009017374.1">
    <property type="nucleotide sequence ID" value="XM_009019126.1"/>
</dbReference>
<evidence type="ECO:0000256" key="2">
    <source>
        <dbReference type="ARBA" id="ARBA00022737"/>
    </source>
</evidence>
<evidence type="ECO:0000313" key="7">
    <source>
        <dbReference type="Proteomes" id="UP000015101"/>
    </source>
</evidence>
<evidence type="ECO:0000259" key="4">
    <source>
        <dbReference type="PROSITE" id="PS50197"/>
    </source>
</evidence>
<dbReference type="InterPro" id="IPR036372">
    <property type="entry name" value="BEACH_dom_sf"/>
</dbReference>
<evidence type="ECO:0000313" key="5">
    <source>
        <dbReference type="EMBL" id="ESO04795.1"/>
    </source>
</evidence>
<dbReference type="PROSITE" id="PS00678">
    <property type="entry name" value="WD_REPEATS_1"/>
    <property type="match status" value="1"/>
</dbReference>
<dbReference type="EMBL" id="AMQM01004223">
    <property type="status" value="NOT_ANNOTATED_CDS"/>
    <property type="molecule type" value="Genomic_DNA"/>
</dbReference>
<dbReference type="OMA" id="CEITINC"/>
<dbReference type="InterPro" id="IPR036322">
    <property type="entry name" value="WD40_repeat_dom_sf"/>
</dbReference>
<reference evidence="5 7" key="2">
    <citation type="journal article" date="2013" name="Nature">
        <title>Insights into bilaterian evolution from three spiralian genomes.</title>
        <authorList>
            <person name="Simakov O."/>
            <person name="Marletaz F."/>
            <person name="Cho S.J."/>
            <person name="Edsinger-Gonzales E."/>
            <person name="Havlak P."/>
            <person name="Hellsten U."/>
            <person name="Kuo D.H."/>
            <person name="Larsson T."/>
            <person name="Lv J."/>
            <person name="Arendt D."/>
            <person name="Savage R."/>
            <person name="Osoegawa K."/>
            <person name="de Jong P."/>
            <person name="Grimwood J."/>
            <person name="Chapman J.A."/>
            <person name="Shapiro H."/>
            <person name="Aerts A."/>
            <person name="Otillar R.P."/>
            <person name="Terry A.Y."/>
            <person name="Boore J.L."/>
            <person name="Grigoriev I.V."/>
            <person name="Lindberg D.R."/>
            <person name="Seaver E.C."/>
            <person name="Weisblat D.A."/>
            <person name="Putnam N.H."/>
            <person name="Rokhsar D.S."/>
        </authorList>
    </citation>
    <scope>NUCLEOTIDE SEQUENCE</scope>
</reference>
<dbReference type="OrthoDB" id="6284154at2759"/>
<proteinExistence type="predicted"/>
<dbReference type="Gene3D" id="2.130.10.10">
    <property type="entry name" value="YVTN repeat-like/Quinoprotein amine dehydrogenase"/>
    <property type="match status" value="1"/>
</dbReference>
<dbReference type="InterPro" id="IPR050865">
    <property type="entry name" value="BEACH_Domain"/>
</dbReference>
<dbReference type="Pfam" id="PF00400">
    <property type="entry name" value="WD40"/>
    <property type="match status" value="1"/>
</dbReference>
<dbReference type="STRING" id="6412.T1FT87"/>
<dbReference type="CTD" id="20212034"/>
<keyword evidence="2" id="KW-0677">Repeat</keyword>
<dbReference type="SUPFAM" id="SSF81837">
    <property type="entry name" value="BEACH domain"/>
    <property type="match status" value="1"/>
</dbReference>
<dbReference type="PROSITE" id="PS50197">
    <property type="entry name" value="BEACH"/>
    <property type="match status" value="1"/>
</dbReference>
<reference evidence="6" key="3">
    <citation type="submission" date="2015-06" db="UniProtKB">
        <authorList>
            <consortium name="EnsemblMetazoa"/>
        </authorList>
    </citation>
    <scope>IDENTIFICATION</scope>
</reference>
<dbReference type="InParanoid" id="T1FT87"/>
<dbReference type="Pfam" id="PF02138">
    <property type="entry name" value="Beach"/>
    <property type="match status" value="1"/>
</dbReference>